<name>A0A1H3W3N4_9BURK</name>
<dbReference type="InterPro" id="IPR014308">
    <property type="entry name" value="Xanthine_DH_XdhC"/>
</dbReference>
<evidence type="ECO:0000259" key="1">
    <source>
        <dbReference type="Pfam" id="PF02625"/>
    </source>
</evidence>
<keyword evidence="4" id="KW-1185">Reference proteome</keyword>
<dbReference type="InterPro" id="IPR052698">
    <property type="entry name" value="MoCofactor_Util/Proc"/>
</dbReference>
<dbReference type="AlphaFoldDB" id="A0A1H3W3N4"/>
<dbReference type="Proteomes" id="UP000199002">
    <property type="component" value="Unassembled WGS sequence"/>
</dbReference>
<dbReference type="RefSeq" id="WP_092696793.1">
    <property type="nucleotide sequence ID" value="NZ_CAXIQL010000022.1"/>
</dbReference>
<dbReference type="EMBL" id="FNQJ01000002">
    <property type="protein sequence ID" value="SDZ81697.1"/>
    <property type="molecule type" value="Genomic_DNA"/>
</dbReference>
<evidence type="ECO:0000313" key="3">
    <source>
        <dbReference type="EMBL" id="SDZ81697.1"/>
    </source>
</evidence>
<dbReference type="Gene3D" id="3.40.50.720">
    <property type="entry name" value="NAD(P)-binding Rossmann-like Domain"/>
    <property type="match status" value="1"/>
</dbReference>
<gene>
    <name evidence="3" type="ORF">SAMN05421875_10253</name>
</gene>
<dbReference type="Pfam" id="PF13478">
    <property type="entry name" value="XdhC_C"/>
    <property type="match status" value="1"/>
</dbReference>
<organism evidence="3 4">
    <name type="scientific">Acidovorax soli</name>
    <dbReference type="NCBI Taxonomy" id="592050"/>
    <lineage>
        <taxon>Bacteria</taxon>
        <taxon>Pseudomonadati</taxon>
        <taxon>Pseudomonadota</taxon>
        <taxon>Betaproteobacteria</taxon>
        <taxon>Burkholderiales</taxon>
        <taxon>Comamonadaceae</taxon>
        <taxon>Acidovorax</taxon>
    </lineage>
</organism>
<dbReference type="NCBIfam" id="TIGR02964">
    <property type="entry name" value="xanthine_xdhC"/>
    <property type="match status" value="1"/>
</dbReference>
<dbReference type="PANTHER" id="PTHR30388">
    <property type="entry name" value="ALDEHYDE OXIDOREDUCTASE MOLYBDENUM COFACTOR ASSEMBLY PROTEIN"/>
    <property type="match status" value="1"/>
</dbReference>
<sequence>MADLLLLLEGLKAAPACLVTVESTQGSTPREVGAWMSVFEDKLVGSVGGGHIEHQAIAEARRRLRGGLGAPQLRYALGPALGQCCGGVMHLRFALVGAQDGAGLQQRLAGVRHPVALFGGGHVGHALARVLAPLPFALTWIDSRDGVFPAHPPGDVVCEHSEPVHLAVPRLAAGSRVLVMSFSHAEDLDVVAACLQRQRTQGDLPFIGLIGSQTKWATFASRLHGRGFTPQELAQVACPIGVPGIVGKEPEVIAVAVAAQLLQTLQGARTAFRRHCSGR</sequence>
<dbReference type="Pfam" id="PF02625">
    <property type="entry name" value="XdhC_CoxI"/>
    <property type="match status" value="1"/>
</dbReference>
<feature type="domain" description="XdhC- CoxI" evidence="1">
    <location>
        <begin position="14"/>
        <end position="75"/>
    </location>
</feature>
<reference evidence="4" key="1">
    <citation type="submission" date="2016-10" db="EMBL/GenBank/DDBJ databases">
        <authorList>
            <person name="Varghese N."/>
            <person name="Submissions S."/>
        </authorList>
    </citation>
    <scope>NUCLEOTIDE SEQUENCE [LARGE SCALE GENOMIC DNA]</scope>
    <source>
        <strain evidence="4">DSM 25157</strain>
    </source>
</reference>
<evidence type="ECO:0000313" key="4">
    <source>
        <dbReference type="Proteomes" id="UP000199002"/>
    </source>
</evidence>
<dbReference type="GeneID" id="34234069"/>
<dbReference type="InterPro" id="IPR003777">
    <property type="entry name" value="XdhC_CoxI"/>
</dbReference>
<proteinExistence type="predicted"/>
<evidence type="ECO:0000259" key="2">
    <source>
        <dbReference type="Pfam" id="PF13478"/>
    </source>
</evidence>
<feature type="domain" description="XdhC Rossmann" evidence="2">
    <location>
        <begin position="116"/>
        <end position="261"/>
    </location>
</feature>
<protein>
    <submittedName>
        <fullName evidence="3">Xanthine dehydrogenase accessory factor</fullName>
    </submittedName>
</protein>
<dbReference type="STRING" id="592050.SAMN05421875_10253"/>
<accession>A0A1H3W3N4</accession>
<dbReference type="PANTHER" id="PTHR30388:SF6">
    <property type="entry name" value="XANTHINE DEHYDROGENASE SUBUNIT A-RELATED"/>
    <property type="match status" value="1"/>
</dbReference>
<dbReference type="InterPro" id="IPR027051">
    <property type="entry name" value="XdhC_Rossmann_dom"/>
</dbReference>